<dbReference type="AlphaFoldDB" id="A0A821U6V2"/>
<dbReference type="EMBL" id="CAJOBP010071640">
    <property type="protein sequence ID" value="CAF4885037.1"/>
    <property type="molecule type" value="Genomic_DNA"/>
</dbReference>
<protein>
    <submittedName>
        <fullName evidence="2">Uncharacterized protein</fullName>
    </submittedName>
</protein>
<name>A0A821U6V2_9BILA</name>
<gene>
    <name evidence="2" type="ORF">UJA718_LOCUS44856</name>
</gene>
<proteinExistence type="predicted"/>
<sequence>RDEQSDEHTEMDSDGNNESVANGTHSSANSDSNSKKLKVLCQGQHNKSI</sequence>
<organism evidence="2 3">
    <name type="scientific">Rotaria socialis</name>
    <dbReference type="NCBI Taxonomy" id="392032"/>
    <lineage>
        <taxon>Eukaryota</taxon>
        <taxon>Metazoa</taxon>
        <taxon>Spiralia</taxon>
        <taxon>Gnathifera</taxon>
        <taxon>Rotifera</taxon>
        <taxon>Eurotatoria</taxon>
        <taxon>Bdelloidea</taxon>
        <taxon>Philodinida</taxon>
        <taxon>Philodinidae</taxon>
        <taxon>Rotaria</taxon>
    </lineage>
</organism>
<dbReference type="Proteomes" id="UP000663873">
    <property type="component" value="Unassembled WGS sequence"/>
</dbReference>
<feature type="non-terminal residue" evidence="2">
    <location>
        <position position="1"/>
    </location>
</feature>
<keyword evidence="3" id="KW-1185">Reference proteome</keyword>
<evidence type="ECO:0000313" key="2">
    <source>
        <dbReference type="EMBL" id="CAF4885037.1"/>
    </source>
</evidence>
<feature type="compositionally biased region" description="Basic and acidic residues" evidence="1">
    <location>
        <begin position="1"/>
        <end position="11"/>
    </location>
</feature>
<evidence type="ECO:0000313" key="3">
    <source>
        <dbReference type="Proteomes" id="UP000663873"/>
    </source>
</evidence>
<evidence type="ECO:0000256" key="1">
    <source>
        <dbReference type="SAM" id="MobiDB-lite"/>
    </source>
</evidence>
<feature type="region of interest" description="Disordered" evidence="1">
    <location>
        <begin position="1"/>
        <end position="49"/>
    </location>
</feature>
<feature type="compositionally biased region" description="Polar residues" evidence="1">
    <location>
        <begin position="14"/>
        <end position="32"/>
    </location>
</feature>
<reference evidence="2" key="1">
    <citation type="submission" date="2021-02" db="EMBL/GenBank/DDBJ databases">
        <authorList>
            <person name="Nowell W R."/>
        </authorList>
    </citation>
    <scope>NUCLEOTIDE SEQUENCE</scope>
</reference>
<accession>A0A821U6V2</accession>
<comment type="caution">
    <text evidence="2">The sequence shown here is derived from an EMBL/GenBank/DDBJ whole genome shotgun (WGS) entry which is preliminary data.</text>
</comment>